<organism evidence="2 3">
    <name type="scientific">Angustibacter aerolatus</name>
    <dbReference type="NCBI Taxonomy" id="1162965"/>
    <lineage>
        <taxon>Bacteria</taxon>
        <taxon>Bacillati</taxon>
        <taxon>Actinomycetota</taxon>
        <taxon>Actinomycetes</taxon>
        <taxon>Kineosporiales</taxon>
        <taxon>Kineosporiaceae</taxon>
    </lineage>
</organism>
<dbReference type="EMBL" id="BSUZ01000001">
    <property type="protein sequence ID" value="GMA84929.1"/>
    <property type="molecule type" value="Genomic_DNA"/>
</dbReference>
<sequence length="262" mass="26405">MTAHLPRAALLAAWGSAVLDGRAGPDEARDVVQGSDEAHAVHTLPGAPLGACDGGTLVDLLVDLRRQGVAGLRAVLPAPGEVLGLPGPPAVNAEALEAGECLVAVGGPFCAVVPEVAEFGSALEPGAQVTWRVHAAAGRGATDHGSVAEAEREPARGAHRGHQRAAGPRRRALAGRRGAPHRRAGTAPARGTCCRRAARRGRSGSSTWPGGCRASPSLAGADDGGSVSGYEAGARATTLRRLSSVGRRALTAAVNEAVARLD</sequence>
<comment type="caution">
    <text evidence="2">The sequence shown here is derived from an EMBL/GenBank/DDBJ whole genome shotgun (WGS) entry which is preliminary data.</text>
</comment>
<accession>A0ABQ6JAW4</accession>
<evidence type="ECO:0000256" key="1">
    <source>
        <dbReference type="SAM" id="MobiDB-lite"/>
    </source>
</evidence>
<proteinExistence type="predicted"/>
<feature type="region of interest" description="Disordered" evidence="1">
    <location>
        <begin position="138"/>
        <end position="230"/>
    </location>
</feature>
<evidence type="ECO:0000313" key="2">
    <source>
        <dbReference type="EMBL" id="GMA84929.1"/>
    </source>
</evidence>
<gene>
    <name evidence="2" type="ORF">GCM10025868_01790</name>
</gene>
<feature type="compositionally biased region" description="Basic residues" evidence="1">
    <location>
        <begin position="157"/>
        <end position="184"/>
    </location>
</feature>
<dbReference type="Proteomes" id="UP001157017">
    <property type="component" value="Unassembled WGS sequence"/>
</dbReference>
<protein>
    <submittedName>
        <fullName evidence="2">Uncharacterized protein</fullName>
    </submittedName>
</protein>
<reference evidence="3" key="1">
    <citation type="journal article" date="2019" name="Int. J. Syst. Evol. Microbiol.">
        <title>The Global Catalogue of Microorganisms (GCM) 10K type strain sequencing project: providing services to taxonomists for standard genome sequencing and annotation.</title>
        <authorList>
            <consortium name="The Broad Institute Genomics Platform"/>
            <consortium name="The Broad Institute Genome Sequencing Center for Infectious Disease"/>
            <person name="Wu L."/>
            <person name="Ma J."/>
        </authorList>
    </citation>
    <scope>NUCLEOTIDE SEQUENCE [LARGE SCALE GENOMIC DNA]</scope>
    <source>
        <strain evidence="3">NBRC 108730</strain>
    </source>
</reference>
<name>A0ABQ6JAW4_9ACTN</name>
<keyword evidence="3" id="KW-1185">Reference proteome</keyword>
<evidence type="ECO:0000313" key="3">
    <source>
        <dbReference type="Proteomes" id="UP001157017"/>
    </source>
</evidence>
<feature type="compositionally biased region" description="Low complexity" evidence="1">
    <location>
        <begin position="185"/>
        <end position="195"/>
    </location>
</feature>